<accession>A0ABP6VQU2</accession>
<protein>
    <submittedName>
        <fullName evidence="3">Polysaccharide lyase family 7 protein</fullName>
    </submittedName>
</protein>
<dbReference type="GO" id="GO:0016829">
    <property type="term" value="F:lyase activity"/>
    <property type="evidence" value="ECO:0007669"/>
    <property type="project" value="UniProtKB-KW"/>
</dbReference>
<dbReference type="RefSeq" id="WP_344858716.1">
    <property type="nucleotide sequence ID" value="NZ_BAAAZN010000004.1"/>
</dbReference>
<evidence type="ECO:0000313" key="3">
    <source>
        <dbReference type="EMBL" id="GAA3539775.1"/>
    </source>
</evidence>
<keyword evidence="1" id="KW-0732">Signal</keyword>
<feature type="signal peptide" evidence="1">
    <location>
        <begin position="1"/>
        <end position="28"/>
    </location>
</feature>
<evidence type="ECO:0000259" key="2">
    <source>
        <dbReference type="Pfam" id="PF08787"/>
    </source>
</evidence>
<organism evidence="3 4">
    <name type="scientific">Amycolatopsis ultiminotia</name>
    <dbReference type="NCBI Taxonomy" id="543629"/>
    <lineage>
        <taxon>Bacteria</taxon>
        <taxon>Bacillati</taxon>
        <taxon>Actinomycetota</taxon>
        <taxon>Actinomycetes</taxon>
        <taxon>Pseudonocardiales</taxon>
        <taxon>Pseudonocardiaceae</taxon>
        <taxon>Amycolatopsis</taxon>
    </lineage>
</organism>
<feature type="domain" description="Alginate lyase 2" evidence="2">
    <location>
        <begin position="42"/>
        <end position="257"/>
    </location>
</feature>
<dbReference type="Proteomes" id="UP001500689">
    <property type="component" value="Unassembled WGS sequence"/>
</dbReference>
<gene>
    <name evidence="3" type="ORF">GCM10022222_24230</name>
</gene>
<feature type="chain" id="PRO_5045949219" evidence="1">
    <location>
        <begin position="29"/>
        <end position="258"/>
    </location>
</feature>
<dbReference type="InterPro" id="IPR013320">
    <property type="entry name" value="ConA-like_dom_sf"/>
</dbReference>
<name>A0ABP6VQU2_9PSEU</name>
<comment type="caution">
    <text evidence="3">The sequence shown here is derived from an EMBL/GenBank/DDBJ whole genome shotgun (WGS) entry which is preliminary data.</text>
</comment>
<dbReference type="EMBL" id="BAAAZN010000004">
    <property type="protein sequence ID" value="GAA3539775.1"/>
    <property type="molecule type" value="Genomic_DNA"/>
</dbReference>
<sequence length="258" mass="27426">MSTLRAVRFFACSGAVLLGALVCQPASAAAALDPGAPPGSNFDLSAWELQEPVGEPGKPTTISASRLGDGFQDKYFYTDSTDGSMTFWDPENGVTTPNSHYPRAELREMTSTGEAASWPVSGTHRLTASVDVSEVPDHVCVGQIHLAEGSGSTKPLVELYYYANGDIKMGVEDSPDGGQTQHPMGNVPLGQKWSYEISLTGGDTIGLVLDGKQTTWPLDSSFKDYPMYFKAGNYNQSTSSSSTVGARVHFFALGVSHG</sequence>
<keyword evidence="4" id="KW-1185">Reference proteome</keyword>
<reference evidence="4" key="1">
    <citation type="journal article" date="2019" name="Int. J. Syst. Evol. Microbiol.">
        <title>The Global Catalogue of Microorganisms (GCM) 10K type strain sequencing project: providing services to taxonomists for standard genome sequencing and annotation.</title>
        <authorList>
            <consortium name="The Broad Institute Genomics Platform"/>
            <consortium name="The Broad Institute Genome Sequencing Center for Infectious Disease"/>
            <person name="Wu L."/>
            <person name="Ma J."/>
        </authorList>
    </citation>
    <scope>NUCLEOTIDE SEQUENCE [LARGE SCALE GENOMIC DNA]</scope>
    <source>
        <strain evidence="4">JCM 16898</strain>
    </source>
</reference>
<evidence type="ECO:0000313" key="4">
    <source>
        <dbReference type="Proteomes" id="UP001500689"/>
    </source>
</evidence>
<dbReference type="Gene3D" id="2.60.120.200">
    <property type="match status" value="1"/>
</dbReference>
<dbReference type="SUPFAM" id="SSF49899">
    <property type="entry name" value="Concanavalin A-like lectins/glucanases"/>
    <property type="match status" value="1"/>
</dbReference>
<evidence type="ECO:0000256" key="1">
    <source>
        <dbReference type="SAM" id="SignalP"/>
    </source>
</evidence>
<dbReference type="InterPro" id="IPR014895">
    <property type="entry name" value="Alginate_lyase_2"/>
</dbReference>
<keyword evidence="3" id="KW-0456">Lyase</keyword>
<dbReference type="Pfam" id="PF08787">
    <property type="entry name" value="Alginate_lyase2"/>
    <property type="match status" value="1"/>
</dbReference>
<proteinExistence type="predicted"/>